<keyword evidence="1" id="KW-1133">Transmembrane helix</keyword>
<accession>A0ABV3XQQ2</accession>
<comment type="caution">
    <text evidence="2">The sequence shown here is derived from an EMBL/GenBank/DDBJ whole genome shotgun (WGS) entry which is preliminary data.</text>
</comment>
<keyword evidence="3" id="KW-1185">Reference proteome</keyword>
<protein>
    <submittedName>
        <fullName evidence="2">Ca2+/Na+ antiporter</fullName>
    </submittedName>
</protein>
<evidence type="ECO:0000256" key="1">
    <source>
        <dbReference type="SAM" id="Phobius"/>
    </source>
</evidence>
<keyword evidence="1" id="KW-0472">Membrane</keyword>
<proteinExistence type="predicted"/>
<evidence type="ECO:0000313" key="3">
    <source>
        <dbReference type="Proteomes" id="UP001560019"/>
    </source>
</evidence>
<feature type="transmembrane region" description="Helical" evidence="1">
    <location>
        <begin position="6"/>
        <end position="25"/>
    </location>
</feature>
<gene>
    <name evidence="2" type="ORF">Ga0609869_000752</name>
</gene>
<sequence>MIALFRFLVLGFVAMTVVYISLSLYSRAVRREKLEQEWDDEVGEGDRELFIREGLEEYDRSLRRKLILGVYVVPAILVGTIVYIINYM</sequence>
<dbReference type="Proteomes" id="UP001560019">
    <property type="component" value="Unassembled WGS sequence"/>
</dbReference>
<dbReference type="EMBL" id="JBEHHI010000001">
    <property type="protein sequence ID" value="MEX5727399.1"/>
    <property type="molecule type" value="Genomic_DNA"/>
</dbReference>
<name>A0ABV3XQQ2_9RHOB</name>
<reference evidence="2 3" key="1">
    <citation type="submission" date="2024-06" db="EMBL/GenBank/DDBJ databases">
        <title>Genome of Rhodovulum iodosum, a marine photoferrotroph.</title>
        <authorList>
            <person name="Bianchini G."/>
            <person name="Nikeleit V."/>
            <person name="Kappler A."/>
            <person name="Bryce C."/>
            <person name="Sanchez-Baracaldo P."/>
        </authorList>
    </citation>
    <scope>NUCLEOTIDE SEQUENCE [LARGE SCALE GENOMIC DNA]</scope>
    <source>
        <strain evidence="2 3">UT/N1</strain>
    </source>
</reference>
<keyword evidence="1" id="KW-0812">Transmembrane</keyword>
<organism evidence="2 3">
    <name type="scientific">Rhodovulum iodosum</name>
    <dbReference type="NCBI Taxonomy" id="68291"/>
    <lineage>
        <taxon>Bacteria</taxon>
        <taxon>Pseudomonadati</taxon>
        <taxon>Pseudomonadota</taxon>
        <taxon>Alphaproteobacteria</taxon>
        <taxon>Rhodobacterales</taxon>
        <taxon>Paracoccaceae</taxon>
        <taxon>Rhodovulum</taxon>
    </lineage>
</organism>
<feature type="transmembrane region" description="Helical" evidence="1">
    <location>
        <begin position="66"/>
        <end position="85"/>
    </location>
</feature>
<evidence type="ECO:0000313" key="2">
    <source>
        <dbReference type="EMBL" id="MEX5727399.1"/>
    </source>
</evidence>
<dbReference type="RefSeq" id="WP_125407584.1">
    <property type="nucleotide sequence ID" value="NZ_JBEHHI010000001.1"/>
</dbReference>